<sequence length="181" mass="20225">MFFMFSYMIDDQIQLAIPRPQSDGPALFALLDADRATIGRFLPWVAEIQTVTDEQDSLVTFNEHFGHNESLNTVIWVDYQPAGMISFNHFYNNASADIGYWLGAPFRGQGIMHRAVLGFSQLGFAEAGLNKVIIRAATDNVESNAVAKRAGFHLDGTHRDGERLADGFHDENEWSLLTSDI</sequence>
<dbReference type="PROSITE" id="PS51186">
    <property type="entry name" value="GNAT"/>
    <property type="match status" value="1"/>
</dbReference>
<dbReference type="InterPro" id="IPR016181">
    <property type="entry name" value="Acyl_CoA_acyltransferase"/>
</dbReference>
<dbReference type="Pfam" id="PF13302">
    <property type="entry name" value="Acetyltransf_3"/>
    <property type="match status" value="1"/>
</dbReference>
<dbReference type="GO" id="GO:1990189">
    <property type="term" value="F:protein N-terminal-serine acetyltransferase activity"/>
    <property type="evidence" value="ECO:0007669"/>
    <property type="project" value="TreeGrafter"/>
</dbReference>
<name>A0A0R1HLV6_9LACO</name>
<evidence type="ECO:0000259" key="1">
    <source>
        <dbReference type="PROSITE" id="PS51186"/>
    </source>
</evidence>
<dbReference type="EMBL" id="AZCX01000008">
    <property type="protein sequence ID" value="KRK47494.1"/>
    <property type="molecule type" value="Genomic_DNA"/>
</dbReference>
<dbReference type="PATRIC" id="fig|1302272.5.peg.2466"/>
<dbReference type="PANTHER" id="PTHR43441">
    <property type="entry name" value="RIBOSOMAL-PROTEIN-SERINE ACETYLTRANSFERASE"/>
    <property type="match status" value="1"/>
</dbReference>
<keyword evidence="2" id="KW-0808">Transferase</keyword>
<dbReference type="InterPro" id="IPR000182">
    <property type="entry name" value="GNAT_dom"/>
</dbReference>
<protein>
    <submittedName>
        <fullName evidence="2">Acetyltransferase</fullName>
    </submittedName>
</protein>
<dbReference type="Gene3D" id="3.40.630.30">
    <property type="match status" value="1"/>
</dbReference>
<dbReference type="AlphaFoldDB" id="A0A0R1HLV6"/>
<keyword evidence="3" id="KW-1185">Reference proteome</keyword>
<dbReference type="GO" id="GO:0008999">
    <property type="term" value="F:protein-N-terminal-alanine acetyltransferase activity"/>
    <property type="evidence" value="ECO:0007669"/>
    <property type="project" value="TreeGrafter"/>
</dbReference>
<dbReference type="InterPro" id="IPR051908">
    <property type="entry name" value="Ribosomal_N-acetyltransferase"/>
</dbReference>
<evidence type="ECO:0000313" key="3">
    <source>
        <dbReference type="Proteomes" id="UP000050911"/>
    </source>
</evidence>
<accession>A0A0R1HLV6</accession>
<dbReference type="GO" id="GO:0005737">
    <property type="term" value="C:cytoplasm"/>
    <property type="evidence" value="ECO:0007669"/>
    <property type="project" value="TreeGrafter"/>
</dbReference>
<feature type="domain" description="N-acetyltransferase" evidence="1">
    <location>
        <begin position="28"/>
        <end position="175"/>
    </location>
</feature>
<comment type="caution">
    <text evidence="2">The sequence shown here is derived from an EMBL/GenBank/DDBJ whole genome shotgun (WGS) entry which is preliminary data.</text>
</comment>
<gene>
    <name evidence="2" type="ORF">FC96_GL002419</name>
</gene>
<dbReference type="SUPFAM" id="SSF55729">
    <property type="entry name" value="Acyl-CoA N-acyltransferases (Nat)"/>
    <property type="match status" value="1"/>
</dbReference>
<reference evidence="2 3" key="1">
    <citation type="journal article" date="2015" name="Genome Announc.">
        <title>Expanding the biotechnology potential of lactobacilli through comparative genomics of 213 strains and associated genera.</title>
        <authorList>
            <person name="Sun Z."/>
            <person name="Harris H.M."/>
            <person name="McCann A."/>
            <person name="Guo C."/>
            <person name="Argimon S."/>
            <person name="Zhang W."/>
            <person name="Yang X."/>
            <person name="Jeffery I.B."/>
            <person name="Cooney J.C."/>
            <person name="Kagawa T.F."/>
            <person name="Liu W."/>
            <person name="Song Y."/>
            <person name="Salvetti E."/>
            <person name="Wrobel A."/>
            <person name="Rasinkangas P."/>
            <person name="Parkhill J."/>
            <person name="Rea M.C."/>
            <person name="O'Sullivan O."/>
            <person name="Ritari J."/>
            <person name="Douillard F.P."/>
            <person name="Paul Ross R."/>
            <person name="Yang R."/>
            <person name="Briner A.E."/>
            <person name="Felis G.E."/>
            <person name="de Vos W.M."/>
            <person name="Barrangou R."/>
            <person name="Klaenhammer T.R."/>
            <person name="Caufield P.W."/>
            <person name="Cui Y."/>
            <person name="Zhang H."/>
            <person name="O'Toole P.W."/>
        </authorList>
    </citation>
    <scope>NUCLEOTIDE SEQUENCE [LARGE SCALE GENOMIC DNA]</scope>
    <source>
        <strain evidence="2 3">JCM 15530</strain>
    </source>
</reference>
<dbReference type="PANTHER" id="PTHR43441:SF11">
    <property type="entry name" value="RIBOSOMAL-PROTEIN-SERINE ACETYLTRANSFERASE"/>
    <property type="match status" value="1"/>
</dbReference>
<evidence type="ECO:0000313" key="2">
    <source>
        <dbReference type="EMBL" id="KRK47494.1"/>
    </source>
</evidence>
<dbReference type="Proteomes" id="UP000050911">
    <property type="component" value="Unassembled WGS sequence"/>
</dbReference>
<organism evidence="2 3">
    <name type="scientific">Secundilactobacillus kimchicus JCM 15530</name>
    <dbReference type="NCBI Taxonomy" id="1302272"/>
    <lineage>
        <taxon>Bacteria</taxon>
        <taxon>Bacillati</taxon>
        <taxon>Bacillota</taxon>
        <taxon>Bacilli</taxon>
        <taxon>Lactobacillales</taxon>
        <taxon>Lactobacillaceae</taxon>
        <taxon>Secundilactobacillus</taxon>
    </lineage>
</organism>
<dbReference type="STRING" id="1302272.FC96_GL002419"/>
<proteinExistence type="predicted"/>